<evidence type="ECO:0000256" key="1">
    <source>
        <dbReference type="SAM" id="MobiDB-lite"/>
    </source>
</evidence>
<accession>A0A139SHU7</accession>
<feature type="transmembrane region" description="Helical" evidence="2">
    <location>
        <begin position="600"/>
        <end position="623"/>
    </location>
</feature>
<dbReference type="EMBL" id="LSZQ01000068">
    <property type="protein sequence ID" value="KXU34148.1"/>
    <property type="molecule type" value="Genomic_DNA"/>
</dbReference>
<keyword evidence="2" id="KW-1133">Transmembrane helix</keyword>
<feature type="transmembrane region" description="Helical" evidence="2">
    <location>
        <begin position="630"/>
        <end position="649"/>
    </location>
</feature>
<organism evidence="4 5">
    <name type="scientific">Cephaloticoccus primus</name>
    <dbReference type="NCBI Taxonomy" id="1548207"/>
    <lineage>
        <taxon>Bacteria</taxon>
        <taxon>Pseudomonadati</taxon>
        <taxon>Verrucomicrobiota</taxon>
        <taxon>Opitutia</taxon>
        <taxon>Opitutales</taxon>
        <taxon>Opitutaceae</taxon>
        <taxon>Cephaloticoccus</taxon>
    </lineage>
</organism>
<dbReference type="STRING" id="1548207.AXK11_08890"/>
<sequence>MPPASAPHASASRPHTWTFFRTGGIDQIALNNGEDLRRLETLDQKLWVALSCPVKGLEIDEKTLALIDTDGDGRIRAPELIAAVNWASARLKNPGDLLAGSESLALSEIDTSSAEGAILESSARQILRSLGKGDDSAITTADAANTAAIFSASVLNGSGIIPPAAAEEPAVQALIKDIITCLGGTASRNGATGITAAQIDAFFKDLAAYTSWVEQSGTKEIAVLGDATAAACNAIKALRPKVEDYFARCRMAAFDPRAIEALSRSESEYLSRAAEDMRLSAEEIAEFPLARIAANQQLPLFEGVNPAWAEALAHLHERAVTPVFGAEKTSLSAEEWRVLGDKFAPYETWLGDKAGSAVEKLGLARAKEILAGEGRAALAALVAKDKSLEPEFRAISDVERLARYHRDLRDLLHNFINFADFFARDRLAVFQAGTLFLDGRSCELCLRVEDPARHAALAAMSKAYIAYVDCVRPGGEKMQVAACFTQGDSDYLFVGRHGIFYDRKGRDWDATITRLIDNPISVRQAFWSPYKKFVRFVEEQVAKRAAAADTEATSKLENVASSTVNTVASGKPVARAGGLGVLAGEGAGGAGRPKFEVGTVAALGVGLGAIGTLLGGLVAGFLGLGVWMPLGVLGIVLAISGPSMLIAWIKLRQRNLGPILDANGWAINGRVKISVPFGTALTDQARLPKNARRLLRDPYARKNRALRVWAWAALGVVVLGAVATRVDRHRRGHYFWQAAPTAPAVAAPPAPAVSSGPAEIASEAEAGATPETAK</sequence>
<dbReference type="AlphaFoldDB" id="A0A139SHU7"/>
<evidence type="ECO:0000259" key="3">
    <source>
        <dbReference type="PROSITE" id="PS50222"/>
    </source>
</evidence>
<dbReference type="GO" id="GO:0005509">
    <property type="term" value="F:calcium ion binding"/>
    <property type="evidence" value="ECO:0007669"/>
    <property type="project" value="InterPro"/>
</dbReference>
<dbReference type="Proteomes" id="UP000070058">
    <property type="component" value="Unassembled WGS sequence"/>
</dbReference>
<protein>
    <recommendedName>
        <fullName evidence="3">EF-hand domain-containing protein</fullName>
    </recommendedName>
</protein>
<dbReference type="RefSeq" id="WP_068631361.1">
    <property type="nucleotide sequence ID" value="NZ_LSZQ01000068.1"/>
</dbReference>
<keyword evidence="2" id="KW-0472">Membrane</keyword>
<dbReference type="InterPro" id="IPR002048">
    <property type="entry name" value="EF_hand_dom"/>
</dbReference>
<keyword evidence="2" id="KW-0812">Transmembrane</keyword>
<feature type="transmembrane region" description="Helical" evidence="2">
    <location>
        <begin position="708"/>
        <end position="726"/>
    </location>
</feature>
<proteinExistence type="predicted"/>
<gene>
    <name evidence="4" type="ORF">AXK11_08890</name>
</gene>
<feature type="domain" description="EF-hand" evidence="3">
    <location>
        <begin position="55"/>
        <end position="90"/>
    </location>
</feature>
<name>A0A139SHU7_9BACT</name>
<evidence type="ECO:0000313" key="5">
    <source>
        <dbReference type="Proteomes" id="UP000070058"/>
    </source>
</evidence>
<reference evidence="5" key="1">
    <citation type="submission" date="2016-02" db="EMBL/GenBank/DDBJ databases">
        <authorList>
            <person name="Sanders J.G."/>
            <person name="Lin J.Y."/>
            <person name="Wertz J.T."/>
            <person name="Russell J.A."/>
            <person name="Moreau C.S."/>
            <person name="Powell S."/>
        </authorList>
    </citation>
    <scope>NUCLEOTIDE SEQUENCE [LARGE SCALE GENOMIC DNA]</scope>
    <source>
        <strain evidence="5">CAG34</strain>
    </source>
</reference>
<dbReference type="PROSITE" id="PS50222">
    <property type="entry name" value="EF_HAND_2"/>
    <property type="match status" value="1"/>
</dbReference>
<evidence type="ECO:0000313" key="4">
    <source>
        <dbReference type="EMBL" id="KXU34148.1"/>
    </source>
</evidence>
<feature type="region of interest" description="Disordered" evidence="1">
    <location>
        <begin position="745"/>
        <end position="774"/>
    </location>
</feature>
<comment type="caution">
    <text evidence="4">The sequence shown here is derived from an EMBL/GenBank/DDBJ whole genome shotgun (WGS) entry which is preliminary data.</text>
</comment>
<evidence type="ECO:0000256" key="2">
    <source>
        <dbReference type="SAM" id="Phobius"/>
    </source>
</evidence>
<keyword evidence="5" id="KW-1185">Reference proteome</keyword>